<dbReference type="OMA" id="DAQRNWD"/>
<reference evidence="6 8" key="2">
    <citation type="journal article" date="2018" name="Genome Res.">
        <title>The genomic architecture and molecular evolution of ant odorant receptors.</title>
        <authorList>
            <person name="McKenzie S.K."/>
            <person name="Kronauer D.J.C."/>
        </authorList>
    </citation>
    <scope>NUCLEOTIDE SEQUENCE [LARGE SCALE GENOMIC DNA]</scope>
    <source>
        <strain evidence="6">Clonal line C1</strain>
    </source>
</reference>
<comment type="similarity">
    <text evidence="1 4">Belongs to the methyltransferase superfamily. METL family.</text>
</comment>
<evidence type="ECO:0000256" key="1">
    <source>
        <dbReference type="ARBA" id="ARBA00009725"/>
    </source>
</evidence>
<proteinExistence type="inferred from homology"/>
<protein>
    <recommendedName>
        <fullName evidence="4">tRNA N(3)-methylcytidine methyltransferase</fullName>
        <ecNumber evidence="4">2.1.1.-</ecNumber>
    </recommendedName>
</protein>
<dbReference type="GO" id="GO:0032259">
    <property type="term" value="P:methylation"/>
    <property type="evidence" value="ECO:0007669"/>
    <property type="project" value="UniProtKB-KW"/>
</dbReference>
<accession>A0A026WM32</accession>
<dbReference type="PIRSF" id="PIRSF037755">
    <property type="entry name" value="Mettl2_prd"/>
    <property type="match status" value="1"/>
</dbReference>
<dbReference type="OrthoDB" id="417697at2759"/>
<evidence type="ECO:0000313" key="6">
    <source>
        <dbReference type="EMBL" id="RLU20998.1"/>
    </source>
</evidence>
<dbReference type="Gene3D" id="3.40.50.150">
    <property type="entry name" value="Vaccinia Virus protein VP39"/>
    <property type="match status" value="1"/>
</dbReference>
<evidence type="ECO:0000313" key="7">
    <source>
        <dbReference type="Proteomes" id="UP000053097"/>
    </source>
</evidence>
<dbReference type="InterPro" id="IPR029063">
    <property type="entry name" value="SAM-dependent_MTases_sf"/>
</dbReference>
<dbReference type="CDD" id="cd02440">
    <property type="entry name" value="AdoMet_MTases"/>
    <property type="match status" value="1"/>
</dbReference>
<reference evidence="5 7" key="1">
    <citation type="journal article" date="2014" name="Curr. Biol.">
        <title>The genome of the clonal raider ant Cerapachys biroi.</title>
        <authorList>
            <person name="Oxley P.R."/>
            <person name="Ji L."/>
            <person name="Fetter-Pruneda I."/>
            <person name="McKenzie S.K."/>
            <person name="Li C."/>
            <person name="Hu H."/>
            <person name="Zhang G."/>
            <person name="Kronauer D.J."/>
        </authorList>
    </citation>
    <scope>NUCLEOTIDE SEQUENCE [LARGE SCALE GENOMIC DNA]</scope>
</reference>
<organism evidence="5 7">
    <name type="scientific">Ooceraea biroi</name>
    <name type="common">Clonal raider ant</name>
    <name type="synonym">Cerapachys biroi</name>
    <dbReference type="NCBI Taxonomy" id="2015173"/>
    <lineage>
        <taxon>Eukaryota</taxon>
        <taxon>Metazoa</taxon>
        <taxon>Ecdysozoa</taxon>
        <taxon>Arthropoda</taxon>
        <taxon>Hexapoda</taxon>
        <taxon>Insecta</taxon>
        <taxon>Pterygota</taxon>
        <taxon>Neoptera</taxon>
        <taxon>Endopterygota</taxon>
        <taxon>Hymenoptera</taxon>
        <taxon>Apocrita</taxon>
        <taxon>Aculeata</taxon>
        <taxon>Formicoidea</taxon>
        <taxon>Formicidae</taxon>
        <taxon>Dorylinae</taxon>
        <taxon>Ooceraea</taxon>
    </lineage>
</organism>
<sequence length="274" mass="31656">MNDSIENGVWNVGHVAKRLAPEEIDTLRAQNSRLVSEFRASQLEKDAKKHWDLFYKRNDTRFFKDRHWTTREFEELLDIAGHEGRNTLLEVGCGVGNFVYPLMEDGLKFRKIFACDLSTRAIELLKSHTLFDSEIVRAFQADVTLDDCFSEIDCPVDVATLIFVLSAIHPDKFLRVAENVYKALASGGMLLFRDYGLYDMAQLRFKPGHKISENLYMRQDGTRSYYFSSEQVASLFESVGFQTVECGYVQRRTVNFKENVDVPRIFVQAKFKKT</sequence>
<reference evidence="6" key="3">
    <citation type="submission" date="2018-07" db="EMBL/GenBank/DDBJ databases">
        <authorList>
            <person name="Mckenzie S.K."/>
            <person name="Kronauer D.J.C."/>
        </authorList>
    </citation>
    <scope>NUCLEOTIDE SEQUENCE</scope>
    <source>
        <strain evidence="6">Clonal line C1</strain>
    </source>
</reference>
<dbReference type="Proteomes" id="UP000279307">
    <property type="component" value="Chromosome 7"/>
</dbReference>
<comment type="function">
    <text evidence="4">S-adenosyl-L-methionine-dependent methyltransferase.</text>
</comment>
<dbReference type="EMBL" id="KK107152">
    <property type="protein sequence ID" value="EZA57097.1"/>
    <property type="molecule type" value="Genomic_DNA"/>
</dbReference>
<dbReference type="Pfam" id="PF13489">
    <property type="entry name" value="Methyltransf_23"/>
    <property type="match status" value="1"/>
</dbReference>
<dbReference type="Proteomes" id="UP000053097">
    <property type="component" value="Unassembled WGS sequence"/>
</dbReference>
<dbReference type="EMBL" id="QOIP01000007">
    <property type="protein sequence ID" value="RLU20998.1"/>
    <property type="molecule type" value="Genomic_DNA"/>
</dbReference>
<dbReference type="AlphaFoldDB" id="A0A026WM32"/>
<dbReference type="PANTHER" id="PTHR22809:SF5">
    <property type="entry name" value="TRNA N(3)-METHYLCYTIDINE METHYLTRANSFERASE METTL6"/>
    <property type="match status" value="1"/>
</dbReference>
<dbReference type="InterPro" id="IPR026113">
    <property type="entry name" value="METTL2/6/8-like"/>
</dbReference>
<evidence type="ECO:0000313" key="5">
    <source>
        <dbReference type="EMBL" id="EZA57097.1"/>
    </source>
</evidence>
<name>A0A026WM32_OOCBI</name>
<keyword evidence="3 4" id="KW-0808">Transferase</keyword>
<keyword evidence="7" id="KW-1185">Reference proteome</keyword>
<dbReference type="PANTHER" id="PTHR22809">
    <property type="entry name" value="METHYLTRANSFERASE-RELATED"/>
    <property type="match status" value="1"/>
</dbReference>
<dbReference type="GO" id="GO:0008173">
    <property type="term" value="F:RNA methyltransferase activity"/>
    <property type="evidence" value="ECO:0007669"/>
    <property type="project" value="UniProtKB-ARBA"/>
</dbReference>
<dbReference type="SUPFAM" id="SSF53335">
    <property type="entry name" value="S-adenosyl-L-methionine-dependent methyltransferases"/>
    <property type="match status" value="1"/>
</dbReference>
<evidence type="ECO:0000256" key="3">
    <source>
        <dbReference type="ARBA" id="ARBA00022679"/>
    </source>
</evidence>
<dbReference type="STRING" id="2015173.A0A026WM32"/>
<evidence type="ECO:0000313" key="8">
    <source>
        <dbReference type="Proteomes" id="UP000279307"/>
    </source>
</evidence>
<evidence type="ECO:0000256" key="2">
    <source>
        <dbReference type="ARBA" id="ARBA00022603"/>
    </source>
</evidence>
<dbReference type="EC" id="2.1.1.-" evidence="4"/>
<dbReference type="GO" id="GO:0008757">
    <property type="term" value="F:S-adenosylmethionine-dependent methyltransferase activity"/>
    <property type="evidence" value="ECO:0007669"/>
    <property type="project" value="UniProtKB-ARBA"/>
</dbReference>
<gene>
    <name evidence="6" type="ORF">DMN91_007614</name>
    <name evidence="5" type="ORF">X777_01703</name>
</gene>
<evidence type="ECO:0000256" key="4">
    <source>
        <dbReference type="PIRNR" id="PIRNR037755"/>
    </source>
</evidence>
<keyword evidence="2 4" id="KW-0489">Methyltransferase</keyword>